<dbReference type="SUPFAM" id="SSF161098">
    <property type="entry name" value="MetI-like"/>
    <property type="match status" value="1"/>
</dbReference>
<comment type="subcellular location">
    <subcellularLocation>
        <location evidence="1">Cell inner membrane</location>
    </subcellularLocation>
    <subcellularLocation>
        <location evidence="2 10">Cell membrane</location>
        <topology evidence="2 10">Multi-pass membrane protein</topology>
    </subcellularLocation>
</comment>
<sequence>MSVPAPKFDLDLQVPPPPDLAMVHPLPRKAGEGRRRLVQALVRMAGAVVPPVVVLALLLGLWQLLTMGQTGGLPAPTTVWLESKDLILHPFFDHGGVDKGLFWHVLTSLSRVGAGFGLAAVVGVGLGVLVGVNLWAHRGLDPIFQVLRTVPPLAWLPISLATFREAQPSALFVIFITAIWPIVINTAAGVRNLPSDYVNVARVLRLSPVEYFLRILLPATTPHVFTGLRIGIGMSWLAIVASEMLLGGVGVGFFIWDQYNSSRISDIVVALLWVGITGYALDRLVALAGRLISRGSAS</sequence>
<keyword evidence="5" id="KW-0997">Cell inner membrane</keyword>
<evidence type="ECO:0000256" key="7">
    <source>
        <dbReference type="ARBA" id="ARBA00022989"/>
    </source>
</evidence>
<dbReference type="CDD" id="cd06261">
    <property type="entry name" value="TM_PBP2"/>
    <property type="match status" value="1"/>
</dbReference>
<keyword evidence="3 10" id="KW-0813">Transport</keyword>
<dbReference type="NCBIfam" id="TIGR01183">
    <property type="entry name" value="ntrB"/>
    <property type="match status" value="1"/>
</dbReference>
<feature type="transmembrane region" description="Helical" evidence="10">
    <location>
        <begin position="268"/>
        <end position="292"/>
    </location>
</feature>
<dbReference type="Pfam" id="PF00528">
    <property type="entry name" value="BPD_transp_1"/>
    <property type="match status" value="1"/>
</dbReference>
<feature type="domain" description="ABC transmembrane type-1" evidence="11">
    <location>
        <begin position="105"/>
        <end position="285"/>
    </location>
</feature>
<protein>
    <submittedName>
        <fullName evidence="12">Nitrate/nitrite transport system permease protein</fullName>
    </submittedName>
</protein>
<dbReference type="PANTHER" id="PTHR30151:SF7">
    <property type="entry name" value="NITRATE IMPORT PERMEASE PROTEIN NRTB"/>
    <property type="match status" value="1"/>
</dbReference>
<name>A0ABU0INY3_9CAUL</name>
<evidence type="ECO:0000256" key="2">
    <source>
        <dbReference type="ARBA" id="ARBA00004651"/>
    </source>
</evidence>
<evidence type="ECO:0000259" key="11">
    <source>
        <dbReference type="PROSITE" id="PS50928"/>
    </source>
</evidence>
<evidence type="ECO:0000256" key="5">
    <source>
        <dbReference type="ARBA" id="ARBA00022519"/>
    </source>
</evidence>
<evidence type="ECO:0000313" key="13">
    <source>
        <dbReference type="Proteomes" id="UP001228905"/>
    </source>
</evidence>
<evidence type="ECO:0000256" key="6">
    <source>
        <dbReference type="ARBA" id="ARBA00022692"/>
    </source>
</evidence>
<feature type="transmembrane region" description="Helical" evidence="10">
    <location>
        <begin position="236"/>
        <end position="256"/>
    </location>
</feature>
<dbReference type="PANTHER" id="PTHR30151">
    <property type="entry name" value="ALKANE SULFONATE ABC TRANSPORTER-RELATED, MEMBRANE SUBUNIT"/>
    <property type="match status" value="1"/>
</dbReference>
<keyword evidence="6 10" id="KW-0812">Transmembrane</keyword>
<proteinExistence type="inferred from homology"/>
<dbReference type="InterPro" id="IPR000515">
    <property type="entry name" value="MetI-like"/>
</dbReference>
<keyword evidence="7 10" id="KW-1133">Transmembrane helix</keyword>
<organism evidence="12 13">
    <name type="scientific">Caulobacter ginsengisoli</name>
    <dbReference type="NCBI Taxonomy" id="400775"/>
    <lineage>
        <taxon>Bacteria</taxon>
        <taxon>Pseudomonadati</taxon>
        <taxon>Pseudomonadota</taxon>
        <taxon>Alphaproteobacteria</taxon>
        <taxon>Caulobacterales</taxon>
        <taxon>Caulobacteraceae</taxon>
        <taxon>Caulobacter</taxon>
    </lineage>
</organism>
<evidence type="ECO:0000256" key="9">
    <source>
        <dbReference type="ARBA" id="ARBA00023136"/>
    </source>
</evidence>
<dbReference type="Proteomes" id="UP001228905">
    <property type="component" value="Unassembled WGS sequence"/>
</dbReference>
<evidence type="ECO:0000256" key="4">
    <source>
        <dbReference type="ARBA" id="ARBA00022475"/>
    </source>
</evidence>
<dbReference type="InterPro" id="IPR005889">
    <property type="entry name" value="NtrB"/>
</dbReference>
<keyword evidence="4" id="KW-1003">Cell membrane</keyword>
<dbReference type="InterPro" id="IPR035906">
    <property type="entry name" value="MetI-like_sf"/>
</dbReference>
<keyword evidence="9 10" id="KW-0472">Membrane</keyword>
<evidence type="ECO:0000313" key="12">
    <source>
        <dbReference type="EMBL" id="MDQ0462883.1"/>
    </source>
</evidence>
<feature type="transmembrane region" description="Helical" evidence="10">
    <location>
        <begin position="169"/>
        <end position="190"/>
    </location>
</feature>
<keyword evidence="13" id="KW-1185">Reference proteome</keyword>
<accession>A0ABU0INY3</accession>
<evidence type="ECO:0000256" key="8">
    <source>
        <dbReference type="ARBA" id="ARBA00023065"/>
    </source>
</evidence>
<evidence type="ECO:0000256" key="10">
    <source>
        <dbReference type="RuleBase" id="RU363032"/>
    </source>
</evidence>
<feature type="transmembrane region" description="Helical" evidence="10">
    <location>
        <begin position="44"/>
        <end position="65"/>
    </location>
</feature>
<comment type="caution">
    <text evidence="12">The sequence shown here is derived from an EMBL/GenBank/DDBJ whole genome shotgun (WGS) entry which is preliminary data.</text>
</comment>
<dbReference type="PROSITE" id="PS50928">
    <property type="entry name" value="ABC_TM1"/>
    <property type="match status" value="1"/>
</dbReference>
<keyword evidence="8" id="KW-0406">Ion transport</keyword>
<dbReference type="EMBL" id="JAUSVS010000001">
    <property type="protein sequence ID" value="MDQ0462883.1"/>
    <property type="molecule type" value="Genomic_DNA"/>
</dbReference>
<feature type="transmembrane region" description="Helical" evidence="10">
    <location>
        <begin position="112"/>
        <end position="136"/>
    </location>
</feature>
<evidence type="ECO:0000256" key="3">
    <source>
        <dbReference type="ARBA" id="ARBA00022448"/>
    </source>
</evidence>
<dbReference type="Gene3D" id="1.10.3720.10">
    <property type="entry name" value="MetI-like"/>
    <property type="match status" value="1"/>
</dbReference>
<evidence type="ECO:0000256" key="1">
    <source>
        <dbReference type="ARBA" id="ARBA00004533"/>
    </source>
</evidence>
<reference evidence="12 13" key="1">
    <citation type="submission" date="2023-07" db="EMBL/GenBank/DDBJ databases">
        <title>Genomic Encyclopedia of Type Strains, Phase IV (KMG-IV): sequencing the most valuable type-strain genomes for metagenomic binning, comparative biology and taxonomic classification.</title>
        <authorList>
            <person name="Goeker M."/>
        </authorList>
    </citation>
    <scope>NUCLEOTIDE SEQUENCE [LARGE SCALE GENOMIC DNA]</scope>
    <source>
        <strain evidence="12 13">DSM 18695</strain>
    </source>
</reference>
<dbReference type="RefSeq" id="WP_370873706.1">
    <property type="nucleotide sequence ID" value="NZ_JAUSVS010000001.1"/>
</dbReference>
<gene>
    <name evidence="12" type="ORF">QO010_000631</name>
</gene>
<comment type="similarity">
    <text evidence="10">Belongs to the binding-protein-dependent transport system permease family.</text>
</comment>